<name>A0AAQ3PB58_VIGMU</name>
<feature type="transmembrane region" description="Helical" evidence="1">
    <location>
        <begin position="32"/>
        <end position="53"/>
    </location>
</feature>
<reference evidence="2 3" key="1">
    <citation type="journal article" date="2023" name="Life. Sci Alliance">
        <title>Evolutionary insights into 3D genome organization and epigenetic landscape of Vigna mungo.</title>
        <authorList>
            <person name="Junaid A."/>
            <person name="Singh B."/>
            <person name="Bhatia S."/>
        </authorList>
    </citation>
    <scope>NUCLEOTIDE SEQUENCE [LARGE SCALE GENOMIC DNA]</scope>
    <source>
        <strain evidence="2">Urdbean</strain>
    </source>
</reference>
<evidence type="ECO:0000256" key="1">
    <source>
        <dbReference type="SAM" id="Phobius"/>
    </source>
</evidence>
<keyword evidence="3" id="KW-1185">Reference proteome</keyword>
<gene>
    <name evidence="2" type="ORF">V8G54_003577</name>
</gene>
<proteinExistence type="predicted"/>
<dbReference type="Proteomes" id="UP001374535">
    <property type="component" value="Chromosome 1"/>
</dbReference>
<accession>A0AAQ3PB58</accession>
<keyword evidence="1" id="KW-0812">Transmembrane</keyword>
<protein>
    <submittedName>
        <fullName evidence="2">Uncharacterized protein</fullName>
    </submittedName>
</protein>
<organism evidence="2 3">
    <name type="scientific">Vigna mungo</name>
    <name type="common">Black gram</name>
    <name type="synonym">Phaseolus mungo</name>
    <dbReference type="NCBI Taxonomy" id="3915"/>
    <lineage>
        <taxon>Eukaryota</taxon>
        <taxon>Viridiplantae</taxon>
        <taxon>Streptophyta</taxon>
        <taxon>Embryophyta</taxon>
        <taxon>Tracheophyta</taxon>
        <taxon>Spermatophyta</taxon>
        <taxon>Magnoliopsida</taxon>
        <taxon>eudicotyledons</taxon>
        <taxon>Gunneridae</taxon>
        <taxon>Pentapetalae</taxon>
        <taxon>rosids</taxon>
        <taxon>fabids</taxon>
        <taxon>Fabales</taxon>
        <taxon>Fabaceae</taxon>
        <taxon>Papilionoideae</taxon>
        <taxon>50 kb inversion clade</taxon>
        <taxon>NPAAA clade</taxon>
        <taxon>indigoferoid/millettioid clade</taxon>
        <taxon>Phaseoleae</taxon>
        <taxon>Vigna</taxon>
    </lineage>
</organism>
<dbReference type="AlphaFoldDB" id="A0AAQ3PB58"/>
<keyword evidence="1" id="KW-1133">Transmembrane helix</keyword>
<dbReference type="EMBL" id="CP144700">
    <property type="protein sequence ID" value="WVZ25033.1"/>
    <property type="molecule type" value="Genomic_DNA"/>
</dbReference>
<evidence type="ECO:0000313" key="3">
    <source>
        <dbReference type="Proteomes" id="UP001374535"/>
    </source>
</evidence>
<sequence length="157" mass="17921">MVMEGRKVKETVVQYFCAKSLMEGRYGPCRNATTVFTFIVLLHGSTTILPALSAQTISLSTTTITAAPNFLETFSFISSAISLIYSLFFFTYCFLQLPMVSVSPCFINAVRIYTDKSINKFRVYLVKNKMVKLELQEFEIFTLQLFPCFFFLQVNDS</sequence>
<evidence type="ECO:0000313" key="2">
    <source>
        <dbReference type="EMBL" id="WVZ25033.1"/>
    </source>
</evidence>
<keyword evidence="1" id="KW-0472">Membrane</keyword>
<feature type="transmembrane region" description="Helical" evidence="1">
    <location>
        <begin position="73"/>
        <end position="95"/>
    </location>
</feature>